<keyword evidence="3 5" id="KW-0687">Ribonucleoprotein</keyword>
<dbReference type="SUPFAM" id="SSF57840">
    <property type="entry name" value="Ribosomal protein L36"/>
    <property type="match status" value="1"/>
</dbReference>
<organism evidence="6 7">
    <name type="scientific">Streptacidiphilus monticola</name>
    <dbReference type="NCBI Taxonomy" id="2161674"/>
    <lineage>
        <taxon>Bacteria</taxon>
        <taxon>Bacillati</taxon>
        <taxon>Actinomycetota</taxon>
        <taxon>Actinomycetes</taxon>
        <taxon>Kitasatosporales</taxon>
        <taxon>Streptomycetaceae</taxon>
        <taxon>Streptacidiphilus</taxon>
    </lineage>
</organism>
<dbReference type="EMBL" id="JBHSQJ010000147">
    <property type="protein sequence ID" value="MFC5911179.1"/>
    <property type="molecule type" value="Genomic_DNA"/>
</dbReference>
<dbReference type="Pfam" id="PF00444">
    <property type="entry name" value="Ribosomal_L36"/>
    <property type="match status" value="1"/>
</dbReference>
<evidence type="ECO:0000256" key="4">
    <source>
        <dbReference type="ARBA" id="ARBA00035186"/>
    </source>
</evidence>
<evidence type="ECO:0000256" key="3">
    <source>
        <dbReference type="ARBA" id="ARBA00023274"/>
    </source>
</evidence>
<dbReference type="InterPro" id="IPR047621">
    <property type="entry name" value="Ribosomal_L36_bact"/>
</dbReference>
<evidence type="ECO:0000313" key="6">
    <source>
        <dbReference type="EMBL" id="MFC5911179.1"/>
    </source>
</evidence>
<evidence type="ECO:0000256" key="2">
    <source>
        <dbReference type="ARBA" id="ARBA00022980"/>
    </source>
</evidence>
<keyword evidence="2 5" id="KW-0689">Ribosomal protein</keyword>
<dbReference type="InterPro" id="IPR000473">
    <property type="entry name" value="Ribosomal_bL36"/>
</dbReference>
<accession>A0ABW1GBX7</accession>
<dbReference type="Proteomes" id="UP001596174">
    <property type="component" value="Unassembled WGS sequence"/>
</dbReference>
<dbReference type="NCBIfam" id="NF002021">
    <property type="entry name" value="PRK00831.1"/>
    <property type="match status" value="1"/>
</dbReference>
<dbReference type="GO" id="GO:0005840">
    <property type="term" value="C:ribosome"/>
    <property type="evidence" value="ECO:0007669"/>
    <property type="project" value="UniProtKB-KW"/>
</dbReference>
<gene>
    <name evidence="6" type="primary">ykgO</name>
    <name evidence="5" type="synonym">rpmJ</name>
    <name evidence="6" type="ORF">ACFP3V_28730</name>
</gene>
<sequence>MKVRNSLRALKAKPGAQVVRRRGRTFVVNKRDPRMKARQG</sequence>
<evidence type="ECO:0000313" key="7">
    <source>
        <dbReference type="Proteomes" id="UP001596174"/>
    </source>
</evidence>
<protein>
    <recommendedName>
        <fullName evidence="4 5">Large ribosomal subunit protein bL36</fullName>
    </recommendedName>
</protein>
<dbReference type="HAMAP" id="MF_00251">
    <property type="entry name" value="Ribosomal_bL36"/>
    <property type="match status" value="1"/>
</dbReference>
<dbReference type="InterPro" id="IPR035977">
    <property type="entry name" value="Ribosomal_bL36_sp"/>
</dbReference>
<comment type="similarity">
    <text evidence="1 5">Belongs to the bacterial ribosomal protein bL36 family.</text>
</comment>
<keyword evidence="7" id="KW-1185">Reference proteome</keyword>
<evidence type="ECO:0000256" key="5">
    <source>
        <dbReference type="HAMAP-Rule" id="MF_00251"/>
    </source>
</evidence>
<comment type="caution">
    <text evidence="6">The sequence shown here is derived from an EMBL/GenBank/DDBJ whole genome shotgun (WGS) entry which is preliminary data.</text>
</comment>
<dbReference type="PANTHER" id="PTHR47781">
    <property type="entry name" value="50S RIBOSOMAL PROTEIN L36 2"/>
    <property type="match status" value="1"/>
</dbReference>
<reference evidence="7" key="1">
    <citation type="journal article" date="2019" name="Int. J. Syst. Evol. Microbiol.">
        <title>The Global Catalogue of Microorganisms (GCM) 10K type strain sequencing project: providing services to taxonomists for standard genome sequencing and annotation.</title>
        <authorList>
            <consortium name="The Broad Institute Genomics Platform"/>
            <consortium name="The Broad Institute Genome Sequencing Center for Infectious Disease"/>
            <person name="Wu L."/>
            <person name="Ma J."/>
        </authorList>
    </citation>
    <scope>NUCLEOTIDE SEQUENCE [LARGE SCALE GENOMIC DNA]</scope>
    <source>
        <strain evidence="7">JCM 4816</strain>
    </source>
</reference>
<dbReference type="PANTHER" id="PTHR47781:SF1">
    <property type="entry name" value="LARGE RIBOSOMAL SUBUNIT PROTEIN BL36B"/>
    <property type="match status" value="1"/>
</dbReference>
<proteinExistence type="inferred from homology"/>
<name>A0ABW1GBX7_9ACTN</name>
<evidence type="ECO:0000256" key="1">
    <source>
        <dbReference type="ARBA" id="ARBA00007645"/>
    </source>
</evidence>
<dbReference type="RefSeq" id="WP_358807815.1">
    <property type="nucleotide sequence ID" value="NZ_JBHSQJ010000147.1"/>
</dbReference>